<dbReference type="EMBL" id="CP031733">
    <property type="protein sequence ID" value="AXQ78956.1"/>
    <property type="molecule type" value="Genomic_DNA"/>
</dbReference>
<organism evidence="1 2">
    <name type="scientific">Streptococcus chenjunshii</name>
    <dbReference type="NCBI Taxonomy" id="2173853"/>
    <lineage>
        <taxon>Bacteria</taxon>
        <taxon>Bacillati</taxon>
        <taxon>Bacillota</taxon>
        <taxon>Bacilli</taxon>
        <taxon>Lactobacillales</taxon>
        <taxon>Streptococcaceae</taxon>
        <taxon>Streptococcus</taxon>
    </lineage>
</organism>
<proteinExistence type="predicted"/>
<protein>
    <submittedName>
        <fullName evidence="1">Uncharacterized protein</fullName>
    </submittedName>
</protein>
<evidence type="ECO:0000313" key="1">
    <source>
        <dbReference type="EMBL" id="AXQ78956.1"/>
    </source>
</evidence>
<dbReference type="AlphaFoldDB" id="A0A346ND61"/>
<accession>A0A346ND61</accession>
<reference evidence="2" key="1">
    <citation type="submission" date="2018-08" db="EMBL/GenBank/DDBJ databases">
        <title>Streptococcus chenjunshii sp. nov., isolated from stools sample of the Tibetan antelope in the Qinghai-Tibet plateau, China.</title>
        <authorList>
            <person name="Tian Z."/>
        </authorList>
    </citation>
    <scope>NUCLEOTIDE SEQUENCE [LARGE SCALE GENOMIC DNA]</scope>
    <source>
        <strain evidence="2">Z15</strain>
    </source>
</reference>
<gene>
    <name evidence="1" type="ORF">DDV21_007590</name>
</gene>
<dbReference type="Proteomes" id="UP000246115">
    <property type="component" value="Chromosome"/>
</dbReference>
<evidence type="ECO:0000313" key="2">
    <source>
        <dbReference type="Proteomes" id="UP000246115"/>
    </source>
</evidence>
<dbReference type="RefSeq" id="WP_117287786.1">
    <property type="nucleotide sequence ID" value="NZ_CP031733.1"/>
</dbReference>
<name>A0A346ND61_9STRE</name>
<dbReference type="OrthoDB" id="1839742at2"/>
<sequence length="119" mass="13739">MQGVIIQAINQVLCQKDDFLQPLQTNIVTVSKQGDTLSPEIIDERLRELQKKLVKKANQKADYDTITDEFLRLRDMQKLTEANSVARDKQIRLIRNLQDFNPASNSLSSQRLIRRWSAA</sequence>
<dbReference type="KEGG" id="schj:DDV21_007590"/>